<dbReference type="Pfam" id="PF00149">
    <property type="entry name" value="Metallophos"/>
    <property type="match status" value="1"/>
</dbReference>
<gene>
    <name evidence="2" type="ORF">CYFA0S_08e03334g</name>
</gene>
<dbReference type="PhylomeDB" id="A0A061AXY7"/>
<dbReference type="VEuPathDB" id="FungiDB:BON22_4161"/>
<dbReference type="InterPro" id="IPR004843">
    <property type="entry name" value="Calcineurin-like_PHP"/>
</dbReference>
<dbReference type="SUPFAM" id="SSF56300">
    <property type="entry name" value="Metallo-dependent phosphatases"/>
    <property type="match status" value="1"/>
</dbReference>
<evidence type="ECO:0000259" key="1">
    <source>
        <dbReference type="Pfam" id="PF00149"/>
    </source>
</evidence>
<dbReference type="PANTHER" id="PTHR32440">
    <property type="entry name" value="PHOSPHATASE DCR2-RELATED-RELATED"/>
    <property type="match status" value="1"/>
</dbReference>
<dbReference type="EMBL" id="LK052893">
    <property type="protein sequence ID" value="CDR42075.1"/>
    <property type="molecule type" value="Genomic_DNA"/>
</dbReference>
<dbReference type="Gene3D" id="3.60.21.10">
    <property type="match status" value="1"/>
</dbReference>
<proteinExistence type="predicted"/>
<sequence length="562" mass="64289">MAMSHRLLRIFKRGLLPLVAIVYICLSAFDLHTRNLVHNNFQQLSPYQGGPIEDIKRIRCYSWYGSCNQIIERTYTSEGDAQEMTWYKIPKAIDLNGNSATQRWTWYHDYLYVKPSTSGRFNTPGKAIVDLMIGSPTSKDPPAYVVKDAQTSIGRPKSRLDISYNYHNWDLRPDGIWVKYDKDTAEDAIKDVSYLFGNDVIEPRDDWKLVQGYMKLQSSIPIRIITRKTSPPDSNVKERPMLKVTNDGHFKILQLSDMHFSSNYGVCKDQFEPLASKECKADSKSTNFIHQVLDIEKPQLVVVTGDILDGYHTFDYQTALLKALSPMISRNVPFAIALGEHDINKYVPREQIIDFITTLPSSLMLKTEAHQSYHNITNYALPIYNTEGTHIINAVYVLDLYSSSTKIANEQDFSTEEFLKGSYESFAQKPQYSLAFQHYPIQEYRPKDAFPIVGQYNEKHKLKSKTDPATRRLLSEINVQAMSVGAEHTNECCIFSDGKPEKLNGLWMCFGGSVGEGACSVGKHDRRVRLFRIDNNVKEIASWKRRQGAPLDVFDYQYITQG</sequence>
<protein>
    <submittedName>
        <fullName evidence="2">CYFA0S08e03334g1_1</fullName>
    </submittedName>
</protein>
<dbReference type="AlphaFoldDB" id="A0A061AXY7"/>
<name>A0A061AXY7_CYBFA</name>
<dbReference type="InterPro" id="IPR029052">
    <property type="entry name" value="Metallo-depent_PP-like"/>
</dbReference>
<dbReference type="GO" id="GO:0005737">
    <property type="term" value="C:cytoplasm"/>
    <property type="evidence" value="ECO:0007669"/>
    <property type="project" value="TreeGrafter"/>
</dbReference>
<dbReference type="GO" id="GO:0004721">
    <property type="term" value="F:phosphoprotein phosphatase activity"/>
    <property type="evidence" value="ECO:0007669"/>
    <property type="project" value="TreeGrafter"/>
</dbReference>
<dbReference type="PANTHER" id="PTHR32440:SF0">
    <property type="entry name" value="PHOSPHATASE DCR2-RELATED"/>
    <property type="match status" value="1"/>
</dbReference>
<reference evidence="2" key="1">
    <citation type="journal article" date="2014" name="Genome Announc.">
        <title>Genome sequence of the yeast Cyberlindnera fabianii (Hansenula fabianii).</title>
        <authorList>
            <person name="Freel K.C."/>
            <person name="Sarilar V."/>
            <person name="Neuveglise C."/>
            <person name="Devillers H."/>
            <person name="Friedrich A."/>
            <person name="Schacherer J."/>
        </authorList>
    </citation>
    <scope>NUCLEOTIDE SEQUENCE</scope>
    <source>
        <strain evidence="2">YJS4271</strain>
    </source>
</reference>
<dbReference type="CDD" id="cd07383">
    <property type="entry name" value="MPP_Dcr2"/>
    <property type="match status" value="1"/>
</dbReference>
<evidence type="ECO:0000313" key="2">
    <source>
        <dbReference type="EMBL" id="CDR42075.1"/>
    </source>
</evidence>
<dbReference type="OrthoDB" id="783096at2759"/>
<feature type="domain" description="Calcineurin-like phosphoesterase" evidence="1">
    <location>
        <begin position="250"/>
        <end position="442"/>
    </location>
</feature>
<accession>A0A061AXY7</accession>
<organism evidence="2">
    <name type="scientific">Cyberlindnera fabianii</name>
    <name type="common">Yeast</name>
    <name type="synonym">Hansenula fabianii</name>
    <dbReference type="NCBI Taxonomy" id="36022"/>
    <lineage>
        <taxon>Eukaryota</taxon>
        <taxon>Fungi</taxon>
        <taxon>Dikarya</taxon>
        <taxon>Ascomycota</taxon>
        <taxon>Saccharomycotina</taxon>
        <taxon>Saccharomycetes</taxon>
        <taxon>Phaffomycetales</taxon>
        <taxon>Phaffomycetaceae</taxon>
        <taxon>Cyberlindnera</taxon>
    </lineage>
</organism>